<dbReference type="RefSeq" id="WP_149760500.1">
    <property type="nucleotide sequence ID" value="NZ_BSPE01000031.1"/>
</dbReference>
<dbReference type="SUPFAM" id="SSF54211">
    <property type="entry name" value="Ribosomal protein S5 domain 2-like"/>
    <property type="match status" value="1"/>
</dbReference>
<evidence type="ECO:0000256" key="4">
    <source>
        <dbReference type="ARBA" id="ARBA00022917"/>
    </source>
</evidence>
<dbReference type="Proteomes" id="UP000323300">
    <property type="component" value="Unassembled WGS sequence"/>
</dbReference>
<comment type="function">
    <text evidence="6">Catalyzes the GTP-dependent ribosomal translocation step during translation elongation. During this step, the ribosome changes from the pre-translocational (PRE) to the post-translocational (POST) state as the newly formed A-site-bound peptidyl-tRNA and P-site-bound deacylated tRNA move to the P and E sites, respectively. Catalyzes the coordinated movement of the two tRNA molecules, the mRNA and conformational changes in the ribosome.</text>
</comment>
<name>A0A1I3ZGJ7_9HYPH</name>
<dbReference type="NCBIfam" id="NF009891">
    <property type="entry name" value="PRK13351.1-1"/>
    <property type="match status" value="1"/>
</dbReference>
<dbReference type="GO" id="GO:0097216">
    <property type="term" value="F:guanosine tetraphosphate binding"/>
    <property type="evidence" value="ECO:0007669"/>
    <property type="project" value="UniProtKB-ARBA"/>
</dbReference>
<evidence type="ECO:0000256" key="6">
    <source>
        <dbReference type="ARBA" id="ARBA00024731"/>
    </source>
</evidence>
<dbReference type="Pfam" id="PF00679">
    <property type="entry name" value="EFG_C"/>
    <property type="match status" value="1"/>
</dbReference>
<dbReference type="Gene3D" id="2.40.30.10">
    <property type="entry name" value="Translation factors"/>
    <property type="match status" value="1"/>
</dbReference>
<dbReference type="InterPro" id="IPR035649">
    <property type="entry name" value="EFG_V"/>
</dbReference>
<dbReference type="FunFam" id="3.30.70.240:FF:000001">
    <property type="entry name" value="Elongation factor G"/>
    <property type="match status" value="1"/>
</dbReference>
<dbReference type="AlphaFoldDB" id="A0A1I3ZGJ7"/>
<dbReference type="PANTHER" id="PTHR43261">
    <property type="entry name" value="TRANSLATION ELONGATION FACTOR G-RELATED"/>
    <property type="match status" value="1"/>
</dbReference>
<protein>
    <recommendedName>
        <fullName evidence="1">Elongation factor G</fullName>
    </recommendedName>
</protein>
<dbReference type="Gene3D" id="3.30.70.870">
    <property type="entry name" value="Elongation Factor G (Translational Gtpase), domain 3"/>
    <property type="match status" value="1"/>
</dbReference>
<accession>A0A1I3ZGJ7</accession>
<dbReference type="Gene3D" id="3.40.50.300">
    <property type="entry name" value="P-loop containing nucleotide triphosphate hydrolases"/>
    <property type="match status" value="1"/>
</dbReference>
<dbReference type="Pfam" id="PF03764">
    <property type="entry name" value="EFG_IV"/>
    <property type="match status" value="1"/>
</dbReference>
<dbReference type="GO" id="GO:0005525">
    <property type="term" value="F:GTP binding"/>
    <property type="evidence" value="ECO:0007669"/>
    <property type="project" value="UniProtKB-KW"/>
</dbReference>
<dbReference type="InterPro" id="IPR000795">
    <property type="entry name" value="T_Tr_GTP-bd_dom"/>
</dbReference>
<dbReference type="PANTHER" id="PTHR43261:SF7">
    <property type="entry name" value="ELONGATION FACTOR G-LIKE PROTEIN"/>
    <property type="match status" value="1"/>
</dbReference>
<evidence type="ECO:0000256" key="5">
    <source>
        <dbReference type="ARBA" id="ARBA00023134"/>
    </source>
</evidence>
<evidence type="ECO:0000256" key="1">
    <source>
        <dbReference type="ARBA" id="ARBA00017872"/>
    </source>
</evidence>
<evidence type="ECO:0000313" key="9">
    <source>
        <dbReference type="Proteomes" id="UP000323300"/>
    </source>
</evidence>
<dbReference type="InterPro" id="IPR041095">
    <property type="entry name" value="EFG_II"/>
</dbReference>
<dbReference type="SUPFAM" id="SSF54980">
    <property type="entry name" value="EF-G C-terminal domain-like"/>
    <property type="match status" value="2"/>
</dbReference>
<dbReference type="GO" id="GO:0003746">
    <property type="term" value="F:translation elongation factor activity"/>
    <property type="evidence" value="ECO:0007669"/>
    <property type="project" value="UniProtKB-KW"/>
</dbReference>
<dbReference type="CDD" id="cd03713">
    <property type="entry name" value="EFG_mtEFG_C"/>
    <property type="match status" value="1"/>
</dbReference>
<dbReference type="InterPro" id="IPR005517">
    <property type="entry name" value="Transl_elong_EFG/EF2_IV"/>
</dbReference>
<dbReference type="InterPro" id="IPR027417">
    <property type="entry name" value="P-loop_NTPase"/>
</dbReference>
<dbReference type="FunFam" id="3.30.230.10:FF:000003">
    <property type="entry name" value="Elongation factor G"/>
    <property type="match status" value="1"/>
</dbReference>
<dbReference type="CDD" id="cd04170">
    <property type="entry name" value="EF-G_bact"/>
    <property type="match status" value="1"/>
</dbReference>
<keyword evidence="9" id="KW-1185">Reference proteome</keyword>
<dbReference type="InterPro" id="IPR035647">
    <property type="entry name" value="EFG_III/V"/>
</dbReference>
<keyword evidence="2" id="KW-0547">Nucleotide-binding</keyword>
<keyword evidence="5" id="KW-0342">GTP-binding</keyword>
<sequence>MGKRAGGRLAGPKCIAIVGPFASGKTTLLEAILARTGAIPRQNPVSSGNTVGDHSPEARAHQMSVEAVVATTEFMGDSLTFIDCPGSIEFSFEAEPVLAACDIAVVVAEADEKKIPALQLIMRKLDDLGVPRILFLNKIDRGDAGVRETLKLLQPTSSAPLLLRQIPLRKEGIIIGSIDLALERAYIYREYAESEVAEIPSDDKAREIEARFSMLETLADHDDLLMEQLLDEIEPPKDEVFDDLAADVRDGLVTPVLIGTAEKGNGVLRLLKAIRHDAPDVAATRKRLGVPENNNTVAQVMKTLHTAHGGKLSISRILSGTVTDSAEFNISGSGVAKVSGIYRMLGKDQTKLPSAKAGETVALGKLDDVKTGATLSSVKGGIPALIGLEVPQPVFALALRSKERKDDVKLSAAIHRIAEEDPSLRVQHHQDSSEMVISGHGEMHLRVTVEHLEGRNQIPVEGHAPAVPYRETIRKSVSQRGRHKKQSGGHGQFGDVVLDIKPLPRGSGFQFTDTITGGVVPKTYIQSVEAGVRDYLKSGPMGFPVVDVAVNLSDGSYHSVDSSDMAFQMAAKLAMKEGMAACSPVLLEPVMKVDIYTPNDATAKVTAIVPQRRGQILGFDARPGWPGWDVVEATMPQSAIGDLIVELRSATAGVASYSARFDHMAELTGRLADEAMNANGKAA</sequence>
<dbReference type="GO" id="GO:0003924">
    <property type="term" value="F:GTPase activity"/>
    <property type="evidence" value="ECO:0007669"/>
    <property type="project" value="InterPro"/>
</dbReference>
<keyword evidence="4" id="KW-0648">Protein biosynthesis</keyword>
<keyword evidence="3 8" id="KW-0251">Elongation factor</keyword>
<evidence type="ECO:0000313" key="8">
    <source>
        <dbReference type="EMBL" id="SFK43112.1"/>
    </source>
</evidence>
<dbReference type="NCBIfam" id="TIGR00231">
    <property type="entry name" value="small_GTP"/>
    <property type="match status" value="1"/>
</dbReference>
<dbReference type="InterPro" id="IPR020568">
    <property type="entry name" value="Ribosomal_Su5_D2-typ_SF"/>
</dbReference>
<gene>
    <name evidence="8" type="ORF">SAMN04488498_106143</name>
</gene>
<dbReference type="Gene3D" id="3.30.70.240">
    <property type="match status" value="1"/>
</dbReference>
<dbReference type="SMART" id="SM00838">
    <property type="entry name" value="EFG_C"/>
    <property type="match status" value="1"/>
</dbReference>
<feature type="domain" description="Tr-type G" evidence="7">
    <location>
        <begin position="10"/>
        <end position="284"/>
    </location>
</feature>
<dbReference type="SUPFAM" id="SSF50447">
    <property type="entry name" value="Translation proteins"/>
    <property type="match status" value="1"/>
</dbReference>
<organism evidence="8 9">
    <name type="scientific">Neomesorhizobium albiziae</name>
    <dbReference type="NCBI Taxonomy" id="335020"/>
    <lineage>
        <taxon>Bacteria</taxon>
        <taxon>Pseudomonadati</taxon>
        <taxon>Pseudomonadota</taxon>
        <taxon>Alphaproteobacteria</taxon>
        <taxon>Hyphomicrobiales</taxon>
        <taxon>Phyllobacteriaceae</taxon>
        <taxon>Neomesorhizobium</taxon>
    </lineage>
</organism>
<evidence type="ECO:0000256" key="3">
    <source>
        <dbReference type="ARBA" id="ARBA00022768"/>
    </source>
</evidence>
<evidence type="ECO:0000259" key="7">
    <source>
        <dbReference type="PROSITE" id="PS51722"/>
    </source>
</evidence>
<dbReference type="EMBL" id="FOSL01000006">
    <property type="protein sequence ID" value="SFK43112.1"/>
    <property type="molecule type" value="Genomic_DNA"/>
</dbReference>
<dbReference type="InterPro" id="IPR014721">
    <property type="entry name" value="Ribsml_uS5_D2-typ_fold_subgr"/>
</dbReference>
<dbReference type="SMART" id="SM00889">
    <property type="entry name" value="EFG_IV"/>
    <property type="match status" value="1"/>
</dbReference>
<dbReference type="InterPro" id="IPR005225">
    <property type="entry name" value="Small_GTP-bd"/>
</dbReference>
<dbReference type="SUPFAM" id="SSF52540">
    <property type="entry name" value="P-loop containing nucleoside triphosphate hydrolases"/>
    <property type="match status" value="1"/>
</dbReference>
<dbReference type="InterPro" id="IPR047872">
    <property type="entry name" value="EFG_IV"/>
</dbReference>
<reference evidence="8 9" key="1">
    <citation type="submission" date="2016-10" db="EMBL/GenBank/DDBJ databases">
        <authorList>
            <person name="Varghese N."/>
            <person name="Submissions S."/>
        </authorList>
    </citation>
    <scope>NUCLEOTIDE SEQUENCE [LARGE SCALE GENOMIC DNA]</scope>
    <source>
        <strain evidence="8 9">DSM 21822</strain>
    </source>
</reference>
<evidence type="ECO:0000256" key="2">
    <source>
        <dbReference type="ARBA" id="ARBA00022741"/>
    </source>
</evidence>
<dbReference type="NCBIfam" id="NF009379">
    <property type="entry name" value="PRK12740.1-3"/>
    <property type="match status" value="1"/>
</dbReference>
<dbReference type="OrthoDB" id="9802948at2"/>
<dbReference type="Gene3D" id="3.30.230.10">
    <property type="match status" value="1"/>
</dbReference>
<dbReference type="CDD" id="cd01434">
    <property type="entry name" value="EFG_mtEFG1_IV"/>
    <property type="match status" value="1"/>
</dbReference>
<dbReference type="InterPro" id="IPR000640">
    <property type="entry name" value="EFG_V-like"/>
</dbReference>
<dbReference type="InterPro" id="IPR009000">
    <property type="entry name" value="Transl_B-barrel_sf"/>
</dbReference>
<dbReference type="Pfam" id="PF14492">
    <property type="entry name" value="EFG_III"/>
    <property type="match status" value="1"/>
</dbReference>
<dbReference type="GO" id="GO:0032790">
    <property type="term" value="P:ribosome disassembly"/>
    <property type="evidence" value="ECO:0007669"/>
    <property type="project" value="TreeGrafter"/>
</dbReference>
<dbReference type="Pfam" id="PF00009">
    <property type="entry name" value="GTP_EFTU"/>
    <property type="match status" value="1"/>
</dbReference>
<dbReference type="PROSITE" id="PS51722">
    <property type="entry name" value="G_TR_2"/>
    <property type="match status" value="1"/>
</dbReference>
<proteinExistence type="predicted"/>